<accession>A0A010RMH7</accession>
<dbReference type="EMBL" id="JARH01000363">
    <property type="protein sequence ID" value="EXF81631.1"/>
    <property type="molecule type" value="Genomic_DNA"/>
</dbReference>
<organism evidence="1 2">
    <name type="scientific">Colletotrichum fioriniae PJ7</name>
    <dbReference type="NCBI Taxonomy" id="1445577"/>
    <lineage>
        <taxon>Eukaryota</taxon>
        <taxon>Fungi</taxon>
        <taxon>Dikarya</taxon>
        <taxon>Ascomycota</taxon>
        <taxon>Pezizomycotina</taxon>
        <taxon>Sordariomycetes</taxon>
        <taxon>Hypocreomycetidae</taxon>
        <taxon>Glomerellales</taxon>
        <taxon>Glomerellaceae</taxon>
        <taxon>Colletotrichum</taxon>
        <taxon>Colletotrichum acutatum species complex</taxon>
    </lineage>
</organism>
<comment type="caution">
    <text evidence="1">The sequence shown here is derived from an EMBL/GenBank/DDBJ whole genome shotgun (WGS) entry which is preliminary data.</text>
</comment>
<gene>
    <name evidence="1" type="ORF">CFIO01_03835</name>
</gene>
<dbReference type="HOGENOM" id="CLU_2440698_0_0_1"/>
<evidence type="ECO:0000313" key="2">
    <source>
        <dbReference type="Proteomes" id="UP000020467"/>
    </source>
</evidence>
<dbReference type="AlphaFoldDB" id="A0A010RMH7"/>
<evidence type="ECO:0000313" key="1">
    <source>
        <dbReference type="EMBL" id="EXF81631.1"/>
    </source>
</evidence>
<sequence>MRALKFPVPDGKDVAKTLSNIGICKPHYTSERPFSLNNGDPFVKVDEGELVYTPTPPSKPRLATWKGYSALHEPIEASKGEDKGPSAYAS</sequence>
<proteinExistence type="predicted"/>
<protein>
    <submittedName>
        <fullName evidence="1">Uncharacterized protein</fullName>
    </submittedName>
</protein>
<keyword evidence="2" id="KW-1185">Reference proteome</keyword>
<dbReference type="KEGG" id="cfj:CFIO01_03835"/>
<name>A0A010RMH7_9PEZI</name>
<reference evidence="1 2" key="1">
    <citation type="submission" date="2014-02" db="EMBL/GenBank/DDBJ databases">
        <title>The genome sequence of Colletotrichum fioriniae PJ7.</title>
        <authorList>
            <person name="Baroncelli R."/>
            <person name="Thon M.R."/>
        </authorList>
    </citation>
    <scope>NUCLEOTIDE SEQUENCE [LARGE SCALE GENOMIC DNA]</scope>
    <source>
        <strain evidence="1 2">PJ7</strain>
    </source>
</reference>
<dbReference type="Proteomes" id="UP000020467">
    <property type="component" value="Unassembled WGS sequence"/>
</dbReference>